<dbReference type="Proteomes" id="UP000297946">
    <property type="component" value="Unassembled WGS sequence"/>
</dbReference>
<dbReference type="EMBL" id="RQGC01000001">
    <property type="protein sequence ID" value="TGL43598.1"/>
    <property type="molecule type" value="Genomic_DNA"/>
</dbReference>
<evidence type="ECO:0000256" key="1">
    <source>
        <dbReference type="SAM" id="SignalP"/>
    </source>
</evidence>
<dbReference type="OrthoDB" id="343280at2"/>
<protein>
    <recommendedName>
        <fullName evidence="6">Lamin tail domain-containing protein</fullName>
    </recommendedName>
</protein>
<reference evidence="2 5" key="2">
    <citation type="journal article" date="2019" name="PLoS Negl. Trop. Dis.">
        <title>Revisiting the worldwide diversity of Leptospira species in the environment.</title>
        <authorList>
            <person name="Vincent A.T."/>
            <person name="Schiettekatte O."/>
            <person name="Bourhy P."/>
            <person name="Veyrier F.J."/>
            <person name="Picardeau M."/>
        </authorList>
    </citation>
    <scope>NUCLEOTIDE SEQUENCE [LARGE SCALE GENOMIC DNA]</scope>
    <source>
        <strain evidence="3">201702690</strain>
        <strain evidence="2 5">SSW18</strain>
    </source>
</reference>
<dbReference type="EMBL" id="RQER01000002">
    <property type="protein sequence ID" value="TGK04118.1"/>
    <property type="molecule type" value="Genomic_DNA"/>
</dbReference>
<comment type="caution">
    <text evidence="2">The sequence shown here is derived from an EMBL/GenBank/DDBJ whole genome shotgun (WGS) entry which is preliminary data.</text>
</comment>
<reference evidence="3" key="1">
    <citation type="submission" date="2018-10" db="EMBL/GenBank/DDBJ databases">
        <authorList>
            <person name="Vincent A.T."/>
            <person name="Schiettekatte O."/>
            <person name="Bourhy P."/>
            <person name="Veyrier F.J."/>
            <person name="Picardeau M."/>
        </authorList>
    </citation>
    <scope>NUCLEOTIDE SEQUENCE</scope>
    <source>
        <strain evidence="3">201702690</strain>
    </source>
</reference>
<keyword evidence="1" id="KW-0732">Signal</keyword>
<feature type="signal peptide" evidence="1">
    <location>
        <begin position="1"/>
        <end position="21"/>
    </location>
</feature>
<organism evidence="2 5">
    <name type="scientific">Leptospira langatensis</name>
    <dbReference type="NCBI Taxonomy" id="2484983"/>
    <lineage>
        <taxon>Bacteria</taxon>
        <taxon>Pseudomonadati</taxon>
        <taxon>Spirochaetota</taxon>
        <taxon>Spirochaetia</taxon>
        <taxon>Leptospirales</taxon>
        <taxon>Leptospiraceae</taxon>
        <taxon>Leptospira</taxon>
    </lineage>
</organism>
<feature type="chain" id="PRO_5043207108" description="Lamin tail domain-containing protein" evidence="1">
    <location>
        <begin position="22"/>
        <end position="719"/>
    </location>
</feature>
<proteinExistence type="predicted"/>
<sequence>MKQSKLIPLLCFLAISVVCKAESPKEPVWFDEEASAFFKYDPLYSRQASRSITEWEEGNLCLITGEDPNILVRICVLEKDRSSQENLARAFSSWKKEELIPESSLVLRDGSLARIGTYHKNDLVKQAKTAEFLLVGQKEFDLSPLEGSWTRKNFNTRNHEKKFSIFLFSNGRSMLVLPAQGEKEIYFALNFSWTLGKEEIRTQILSKNRSALDACQITLPIVTEIFGETDSPSGRWIEIYNPNSFPICEDGLSIELFGTRILLPMTTGFIAPFETRVYAESSSKLEKLVLSGIRWGDLKKVGNITLFQSQGSQSLSLPGGGYLFGEEYISWTSLGFSQCKENQALCMDPGRQEKILKSDRKYPICDVDSIQLEEANPIGLKQGSILRSDWKYLDLLHIGLEECDPSFLQIQWGNVQQPISYQEVWKPGQILTLGGLVFLLSSPNFSYRNLRSAKAGDPISLLDRSSGKKKVLWDGIWRTTVGIPDRIVLEKTDGSVASICFMDESPRIHARIDLTESYGISSQLDRIYSNSSRKELIENPRTSPGIKTCTNSIAPGHVKFSEVSWMGSYQGSNPIAKDRFLEFVNLQGNSNSALLRILSGAGTITSILFPLEADSLTLLSGGISTCFPETAFWKDLNFSLPSTGKNTLRLIDPNTGEIWDEFLYDPSGPGINDTKNKIRKSAYSKDIVGTRVWQTSQYAGNPFRDISCPLTDAHPGELE</sequence>
<dbReference type="RefSeq" id="WP_135642814.1">
    <property type="nucleotide sequence ID" value="NZ_RQER01000002.1"/>
</dbReference>
<gene>
    <name evidence="2" type="ORF">EHO57_03160</name>
    <name evidence="3" type="ORF">EHQ53_02930</name>
</gene>
<keyword evidence="4" id="KW-1185">Reference proteome</keyword>
<evidence type="ECO:0000313" key="3">
    <source>
        <dbReference type="EMBL" id="TGL43598.1"/>
    </source>
</evidence>
<dbReference type="AlphaFoldDB" id="A0A5F1ZY34"/>
<name>A0A5F1ZY34_9LEPT</name>
<evidence type="ECO:0000313" key="4">
    <source>
        <dbReference type="Proteomes" id="UP000297273"/>
    </source>
</evidence>
<evidence type="ECO:0000313" key="2">
    <source>
        <dbReference type="EMBL" id="TGK04118.1"/>
    </source>
</evidence>
<evidence type="ECO:0008006" key="6">
    <source>
        <dbReference type="Google" id="ProtNLM"/>
    </source>
</evidence>
<dbReference type="Proteomes" id="UP000297273">
    <property type="component" value="Unassembled WGS sequence"/>
</dbReference>
<accession>A0A5F1ZY34</accession>
<dbReference type="NCBIfam" id="NF047473">
    <property type="entry name" value="lipo_LIC11755"/>
    <property type="match status" value="1"/>
</dbReference>
<evidence type="ECO:0000313" key="5">
    <source>
        <dbReference type="Proteomes" id="UP000297946"/>
    </source>
</evidence>